<name>A0A0F0GID8_LENAE</name>
<dbReference type="eggNOG" id="ENOG5031YZX">
    <property type="taxonomic scope" value="Bacteria"/>
</dbReference>
<comment type="caution">
    <text evidence="1">The sequence shown here is derived from an EMBL/GenBank/DDBJ whole genome shotgun (WGS) entry which is preliminary data.</text>
</comment>
<dbReference type="OrthoDB" id="3694176at2"/>
<dbReference type="RefSeq" id="WP_030472678.1">
    <property type="nucleotide sequence ID" value="NZ_BBOJ01000024.1"/>
</dbReference>
<dbReference type="AlphaFoldDB" id="A0A0F0GID8"/>
<dbReference type="PATRIC" id="fig|68170.10.peg.1088"/>
<proteinExistence type="predicted"/>
<protein>
    <submittedName>
        <fullName evidence="1">Uncharacterized protein</fullName>
    </submittedName>
</protein>
<reference evidence="1 2" key="1">
    <citation type="submission" date="2015-02" db="EMBL/GenBank/DDBJ databases">
        <authorList>
            <person name="Ju K.-S."/>
            <person name="Doroghazi J.R."/>
            <person name="Metcalf W."/>
        </authorList>
    </citation>
    <scope>NUCLEOTIDE SEQUENCE [LARGE SCALE GENOMIC DNA]</scope>
    <source>
        <strain evidence="1 2">NRRL B-16140</strain>
    </source>
</reference>
<evidence type="ECO:0000313" key="1">
    <source>
        <dbReference type="EMBL" id="KJK39195.1"/>
    </source>
</evidence>
<gene>
    <name evidence="1" type="ORF">UK23_40820</name>
</gene>
<sequence>MQTGTDVPPQREIIGCTDALGRRRAFEVYLNEKGRVCFRTPPGESAQLDAFQLDELISHLTELRRYMQ</sequence>
<organism evidence="1 2">
    <name type="scientific">Lentzea aerocolonigenes</name>
    <name type="common">Lechevalieria aerocolonigenes</name>
    <name type="synonym">Saccharothrix aerocolonigenes</name>
    <dbReference type="NCBI Taxonomy" id="68170"/>
    <lineage>
        <taxon>Bacteria</taxon>
        <taxon>Bacillati</taxon>
        <taxon>Actinomycetota</taxon>
        <taxon>Actinomycetes</taxon>
        <taxon>Pseudonocardiales</taxon>
        <taxon>Pseudonocardiaceae</taxon>
        <taxon>Lentzea</taxon>
    </lineage>
</organism>
<dbReference type="Proteomes" id="UP000033393">
    <property type="component" value="Unassembled WGS sequence"/>
</dbReference>
<evidence type="ECO:0000313" key="2">
    <source>
        <dbReference type="Proteomes" id="UP000033393"/>
    </source>
</evidence>
<accession>A0A0F0GID8</accession>
<keyword evidence="2" id="KW-1185">Reference proteome</keyword>
<dbReference type="STRING" id="68170.GCA_000974445_01982"/>
<dbReference type="EMBL" id="JYJG01000406">
    <property type="protein sequence ID" value="KJK39195.1"/>
    <property type="molecule type" value="Genomic_DNA"/>
</dbReference>